<keyword evidence="1" id="KW-1133">Transmembrane helix</keyword>
<name>A0AAV5U7I7_9BILA</name>
<proteinExistence type="predicted"/>
<sequence>IVGKFVSFASIISTMHELEFNDPKRLTNALEIAVMLKRDLPYLPIFVCPSIIFATISGLSFMIPTNRHVLCMILANLLLLSMFIVSIMR</sequence>
<dbReference type="Proteomes" id="UP001432027">
    <property type="component" value="Unassembled WGS sequence"/>
</dbReference>
<keyword evidence="1" id="KW-0812">Transmembrane</keyword>
<protein>
    <recommendedName>
        <fullName evidence="4">G protein-coupled receptor</fullName>
    </recommendedName>
</protein>
<dbReference type="EMBL" id="BTSX01000005">
    <property type="protein sequence ID" value="GMT02598.1"/>
    <property type="molecule type" value="Genomic_DNA"/>
</dbReference>
<dbReference type="AlphaFoldDB" id="A0AAV5U7I7"/>
<feature type="transmembrane region" description="Helical" evidence="1">
    <location>
        <begin position="69"/>
        <end position="88"/>
    </location>
</feature>
<feature type="transmembrane region" description="Helical" evidence="1">
    <location>
        <begin position="42"/>
        <end position="62"/>
    </location>
</feature>
<gene>
    <name evidence="2" type="ORF">PENTCL1PPCAC_24772</name>
</gene>
<feature type="non-terminal residue" evidence="2">
    <location>
        <position position="89"/>
    </location>
</feature>
<organism evidence="2 3">
    <name type="scientific">Pristionchus entomophagus</name>
    <dbReference type="NCBI Taxonomy" id="358040"/>
    <lineage>
        <taxon>Eukaryota</taxon>
        <taxon>Metazoa</taxon>
        <taxon>Ecdysozoa</taxon>
        <taxon>Nematoda</taxon>
        <taxon>Chromadorea</taxon>
        <taxon>Rhabditida</taxon>
        <taxon>Rhabditina</taxon>
        <taxon>Diplogasteromorpha</taxon>
        <taxon>Diplogasteroidea</taxon>
        <taxon>Neodiplogasteridae</taxon>
        <taxon>Pristionchus</taxon>
    </lineage>
</organism>
<evidence type="ECO:0000313" key="3">
    <source>
        <dbReference type="Proteomes" id="UP001432027"/>
    </source>
</evidence>
<keyword evidence="1" id="KW-0472">Membrane</keyword>
<evidence type="ECO:0008006" key="4">
    <source>
        <dbReference type="Google" id="ProtNLM"/>
    </source>
</evidence>
<feature type="non-terminal residue" evidence="2">
    <location>
        <position position="1"/>
    </location>
</feature>
<comment type="caution">
    <text evidence="2">The sequence shown here is derived from an EMBL/GenBank/DDBJ whole genome shotgun (WGS) entry which is preliminary data.</text>
</comment>
<evidence type="ECO:0000256" key="1">
    <source>
        <dbReference type="SAM" id="Phobius"/>
    </source>
</evidence>
<keyword evidence="3" id="KW-1185">Reference proteome</keyword>
<evidence type="ECO:0000313" key="2">
    <source>
        <dbReference type="EMBL" id="GMT02598.1"/>
    </source>
</evidence>
<reference evidence="2" key="1">
    <citation type="submission" date="2023-10" db="EMBL/GenBank/DDBJ databases">
        <title>Genome assembly of Pristionchus species.</title>
        <authorList>
            <person name="Yoshida K."/>
            <person name="Sommer R.J."/>
        </authorList>
    </citation>
    <scope>NUCLEOTIDE SEQUENCE</scope>
    <source>
        <strain evidence="2">RS0144</strain>
    </source>
</reference>
<accession>A0AAV5U7I7</accession>